<keyword evidence="2 5" id="KW-0728">SH3 domain</keyword>
<sequence length="795" mass="89956">MPPHDISSTMLCSMTFADNFWGPEQKGVKTLLARMRHSKETCEDVRHMYEARALAAEEYSRKLLRIEKNRMAKDETGKIKETLAMAQENSQKEAQQYQQLAQTIRTQLSSPLAEFTTKQREARKLIQKSIQDAYNQRQLQARDKYNNECMRISALKQDKENQKAALSRAAASAKSLHAEYESSLSTAQDTVEVWNREWQACCDAWCLQKFQNLEEERINFLRESLSQFTYLQMTYTKAQLARWEGLIQLVNDWDGREEIDTYVTECGTGREIPDTMDYLVMYEQQEHEKSAAPSEDNDITPISPTLMRQHSVTMASPVKAAPAAPPTQVAAPLETNAQSINVSQNELPEITRDNHKSAEAQTTTREPSKEFASSSIKRDISKQSDIQDTNIQKDICPSPVTSNVLEHQPVKRTIEVAPEPTSQPTNPVRNVAKEPMYSSPTIHMVARQNSIQVISNGQTADSNSSSTGQQERGSLVRVSSTRPIKLDLNRRRGSLTRNNTVISTVSSIDSQGSAHTSLEKMLERFKNGEIGAGSQRVKGQSSDKDDRDSRRQRIGTLRSRHDNSRIALQNHTSWQSAPTPTTEESKYNNFKTYSTPSSPLATATAFEKPDISTSDPYQKITNLRYSPQEAEEDKYNEQLHDYTVQHKDEHDYEYSHNNTSTGDEDADHPTADLESQLDDMISLLNDGIDYQRDLMSRQSSPDSIPPAEPELLEETEVNQPGQAVHYDKAIMWVQALFDYQAQDEDELSFEAGDLIAVLSTFDDGWWHGELWDAERNQSIATGTIPSNFVEEVDVS</sequence>
<organism evidence="8 9">
    <name type="scientific">Mortierella isabellina</name>
    <name type="common">Filamentous fungus</name>
    <name type="synonym">Umbelopsis isabellina</name>
    <dbReference type="NCBI Taxonomy" id="91625"/>
    <lineage>
        <taxon>Eukaryota</taxon>
        <taxon>Fungi</taxon>
        <taxon>Fungi incertae sedis</taxon>
        <taxon>Mucoromycota</taxon>
        <taxon>Mucoromycotina</taxon>
        <taxon>Umbelopsidomycetes</taxon>
        <taxon>Umbelopsidales</taxon>
        <taxon>Umbelopsidaceae</taxon>
        <taxon>Umbelopsis</taxon>
    </lineage>
</organism>
<evidence type="ECO:0000313" key="8">
    <source>
        <dbReference type="EMBL" id="KAG2181414.1"/>
    </source>
</evidence>
<dbReference type="InterPro" id="IPR036028">
    <property type="entry name" value="SH3-like_dom_sf"/>
</dbReference>
<dbReference type="OrthoDB" id="27823at2759"/>
<dbReference type="EMBL" id="JAEPQZ010000005">
    <property type="protein sequence ID" value="KAG2181414.1"/>
    <property type="molecule type" value="Genomic_DNA"/>
</dbReference>
<feature type="compositionally biased region" description="Basic and acidic residues" evidence="6">
    <location>
        <begin position="349"/>
        <end position="358"/>
    </location>
</feature>
<evidence type="ECO:0000259" key="7">
    <source>
        <dbReference type="PROSITE" id="PS50002"/>
    </source>
</evidence>
<dbReference type="PRINTS" id="PR00452">
    <property type="entry name" value="SH3DOMAIN"/>
</dbReference>
<proteinExistence type="predicted"/>
<protein>
    <recommendedName>
        <fullName evidence="7">SH3 domain-containing protein</fullName>
    </recommendedName>
</protein>
<dbReference type="SMART" id="SM00326">
    <property type="entry name" value="SH3"/>
    <property type="match status" value="1"/>
</dbReference>
<dbReference type="PANTHER" id="PTHR23065">
    <property type="entry name" value="PROLINE-SERINE-THREONINE PHOSPHATASE INTERACTING PROTEIN 1"/>
    <property type="match status" value="1"/>
</dbReference>
<evidence type="ECO:0000313" key="9">
    <source>
        <dbReference type="Proteomes" id="UP000654370"/>
    </source>
</evidence>
<comment type="subcellular location">
    <subcellularLocation>
        <location evidence="1">Cytoplasm</location>
    </subcellularLocation>
</comment>
<gene>
    <name evidence="8" type="ORF">INT43_008997</name>
</gene>
<dbReference type="SMART" id="SM00055">
    <property type="entry name" value="FCH"/>
    <property type="match status" value="1"/>
</dbReference>
<dbReference type="InterPro" id="IPR001060">
    <property type="entry name" value="FCH_dom"/>
</dbReference>
<feature type="domain" description="SH3" evidence="7">
    <location>
        <begin position="728"/>
        <end position="794"/>
    </location>
</feature>
<dbReference type="InterPro" id="IPR001452">
    <property type="entry name" value="SH3_domain"/>
</dbReference>
<dbReference type="Proteomes" id="UP000654370">
    <property type="component" value="Unassembled WGS sequence"/>
</dbReference>
<feature type="compositionally biased region" description="Polar residues" evidence="6">
    <location>
        <begin position="456"/>
        <end position="482"/>
    </location>
</feature>
<feature type="compositionally biased region" description="Basic and acidic residues" evidence="6">
    <location>
        <begin position="541"/>
        <end position="551"/>
    </location>
</feature>
<evidence type="ECO:0000256" key="6">
    <source>
        <dbReference type="SAM" id="MobiDB-lite"/>
    </source>
</evidence>
<keyword evidence="4" id="KW-0597">Phosphoprotein</keyword>
<evidence type="ECO:0000256" key="1">
    <source>
        <dbReference type="ARBA" id="ARBA00004496"/>
    </source>
</evidence>
<name>A0A8H7PXS3_MORIS</name>
<comment type="caution">
    <text evidence="8">The sequence shown here is derived from an EMBL/GenBank/DDBJ whole genome shotgun (WGS) entry which is preliminary data.</text>
</comment>
<dbReference type="GO" id="GO:0009898">
    <property type="term" value="C:cytoplasmic side of plasma membrane"/>
    <property type="evidence" value="ECO:0007669"/>
    <property type="project" value="TreeGrafter"/>
</dbReference>
<feature type="compositionally biased region" description="Polar residues" evidence="6">
    <location>
        <begin position="383"/>
        <end position="392"/>
    </location>
</feature>
<dbReference type="SUPFAM" id="SSF103657">
    <property type="entry name" value="BAR/IMD domain-like"/>
    <property type="match status" value="1"/>
</dbReference>
<dbReference type="GO" id="GO:0030036">
    <property type="term" value="P:actin cytoskeleton organization"/>
    <property type="evidence" value="ECO:0007669"/>
    <property type="project" value="UniProtKB-ARBA"/>
</dbReference>
<reference evidence="8" key="1">
    <citation type="submission" date="2020-12" db="EMBL/GenBank/DDBJ databases">
        <title>Metabolic potential, ecology and presence of endohyphal bacteria is reflected in genomic diversity of Mucoromycotina.</title>
        <authorList>
            <person name="Muszewska A."/>
            <person name="Okrasinska A."/>
            <person name="Steczkiewicz K."/>
            <person name="Drgas O."/>
            <person name="Orlowska M."/>
            <person name="Perlinska-Lenart U."/>
            <person name="Aleksandrzak-Piekarczyk T."/>
            <person name="Szatraj K."/>
            <person name="Zielenkiewicz U."/>
            <person name="Pilsyk S."/>
            <person name="Malc E."/>
            <person name="Mieczkowski P."/>
            <person name="Kruszewska J.S."/>
            <person name="Biernat P."/>
            <person name="Pawlowska J."/>
        </authorList>
    </citation>
    <scope>NUCLEOTIDE SEQUENCE</scope>
    <source>
        <strain evidence="8">WA0000067209</strain>
    </source>
</reference>
<feature type="region of interest" description="Disordered" evidence="6">
    <location>
        <begin position="344"/>
        <end position="432"/>
    </location>
</feature>
<keyword evidence="9" id="KW-1185">Reference proteome</keyword>
<dbReference type="CDD" id="cd00174">
    <property type="entry name" value="SH3"/>
    <property type="match status" value="1"/>
</dbReference>
<dbReference type="GO" id="GO:0005543">
    <property type="term" value="F:phospholipid binding"/>
    <property type="evidence" value="ECO:0007669"/>
    <property type="project" value="TreeGrafter"/>
</dbReference>
<feature type="region of interest" description="Disordered" evidence="6">
    <location>
        <begin position="456"/>
        <end position="484"/>
    </location>
</feature>
<feature type="compositionally biased region" description="Polar residues" evidence="6">
    <location>
        <begin position="566"/>
        <end position="599"/>
    </location>
</feature>
<feature type="region of interest" description="Disordered" evidence="6">
    <location>
        <begin position="526"/>
        <end position="599"/>
    </location>
</feature>
<dbReference type="GO" id="GO:0120104">
    <property type="term" value="C:mitotic actomyosin contractile ring, proximal layer"/>
    <property type="evidence" value="ECO:0007669"/>
    <property type="project" value="TreeGrafter"/>
</dbReference>
<dbReference type="Pfam" id="PF00611">
    <property type="entry name" value="FCH"/>
    <property type="match status" value="1"/>
</dbReference>
<dbReference type="PROSITE" id="PS50002">
    <property type="entry name" value="SH3"/>
    <property type="match status" value="1"/>
</dbReference>
<dbReference type="Gene3D" id="2.30.30.40">
    <property type="entry name" value="SH3 Domains"/>
    <property type="match status" value="1"/>
</dbReference>
<keyword evidence="3" id="KW-0963">Cytoplasm</keyword>
<dbReference type="InterPro" id="IPR027267">
    <property type="entry name" value="AH/BAR_dom_sf"/>
</dbReference>
<dbReference type="SUPFAM" id="SSF50044">
    <property type="entry name" value="SH3-domain"/>
    <property type="match status" value="1"/>
</dbReference>
<dbReference type="AlphaFoldDB" id="A0A8H7PXS3"/>
<dbReference type="Gene3D" id="1.20.1270.60">
    <property type="entry name" value="Arfaptin homology (AH) domain/BAR domain"/>
    <property type="match status" value="1"/>
</dbReference>
<dbReference type="PANTHER" id="PTHR23065:SF7">
    <property type="entry name" value="NOSTRIN, ISOFORM H"/>
    <property type="match status" value="1"/>
</dbReference>
<evidence type="ECO:0000256" key="4">
    <source>
        <dbReference type="ARBA" id="ARBA00022553"/>
    </source>
</evidence>
<evidence type="ECO:0000256" key="2">
    <source>
        <dbReference type="ARBA" id="ARBA00022443"/>
    </source>
</evidence>
<feature type="compositionally biased region" description="Polar residues" evidence="6">
    <location>
        <begin position="359"/>
        <end position="375"/>
    </location>
</feature>
<evidence type="ECO:0000256" key="3">
    <source>
        <dbReference type="ARBA" id="ARBA00022490"/>
    </source>
</evidence>
<evidence type="ECO:0000256" key="5">
    <source>
        <dbReference type="PROSITE-ProRule" id="PRU00192"/>
    </source>
</evidence>
<dbReference type="Pfam" id="PF14604">
    <property type="entry name" value="SH3_9"/>
    <property type="match status" value="1"/>
</dbReference>
<accession>A0A8H7PXS3</accession>